<keyword evidence="1 7" id="KW-0723">Serine/threonine-protein kinase</keyword>
<keyword evidence="4 11" id="KW-0418">Kinase</keyword>
<dbReference type="InterPro" id="IPR008271">
    <property type="entry name" value="Ser/Thr_kinase_AS"/>
</dbReference>
<evidence type="ECO:0000256" key="4">
    <source>
        <dbReference type="ARBA" id="ARBA00022777"/>
    </source>
</evidence>
<dbReference type="Pfam" id="PF00069">
    <property type="entry name" value="Pkinase"/>
    <property type="match status" value="1"/>
</dbReference>
<dbReference type="Gene3D" id="3.30.200.20">
    <property type="entry name" value="Phosphorylase Kinase, domain 1"/>
    <property type="match status" value="1"/>
</dbReference>
<dbReference type="GO" id="GO:0007186">
    <property type="term" value="P:G protein-coupled receptor signaling pathway"/>
    <property type="evidence" value="ECO:0007669"/>
    <property type="project" value="TreeGrafter"/>
</dbReference>
<dbReference type="GO" id="GO:0005524">
    <property type="term" value="F:ATP binding"/>
    <property type="evidence" value="ECO:0007669"/>
    <property type="project" value="UniProtKB-UniRule"/>
</dbReference>
<feature type="domain" description="Protein kinase" evidence="9">
    <location>
        <begin position="24"/>
        <end position="283"/>
    </location>
</feature>
<evidence type="ECO:0000313" key="10">
    <source>
        <dbReference type="Proteomes" id="UP000192223"/>
    </source>
</evidence>
<evidence type="ECO:0000259" key="9">
    <source>
        <dbReference type="PROSITE" id="PS50011"/>
    </source>
</evidence>
<gene>
    <name evidence="11" type="primary">LOC108734236</name>
</gene>
<keyword evidence="10" id="KW-1185">Reference proteome</keyword>
<dbReference type="PROSITE" id="PS50011">
    <property type="entry name" value="PROTEIN_KINASE_DOM"/>
    <property type="match status" value="1"/>
</dbReference>
<evidence type="ECO:0000256" key="8">
    <source>
        <dbReference type="SAM" id="MobiDB-lite"/>
    </source>
</evidence>
<feature type="compositionally biased region" description="Polar residues" evidence="8">
    <location>
        <begin position="455"/>
        <end position="473"/>
    </location>
</feature>
<evidence type="ECO:0000256" key="7">
    <source>
        <dbReference type="RuleBase" id="RU000304"/>
    </source>
</evidence>
<dbReference type="CDD" id="cd05578">
    <property type="entry name" value="STKc_Yank1"/>
    <property type="match status" value="1"/>
</dbReference>
<dbReference type="PANTHER" id="PTHR24355">
    <property type="entry name" value="G PROTEIN-COUPLED RECEPTOR KINASE/RIBOSOMAL PROTEIN S6 KINASE"/>
    <property type="match status" value="1"/>
</dbReference>
<dbReference type="SMART" id="SM00220">
    <property type="entry name" value="S_TKc"/>
    <property type="match status" value="1"/>
</dbReference>
<evidence type="ECO:0000256" key="2">
    <source>
        <dbReference type="ARBA" id="ARBA00022679"/>
    </source>
</evidence>
<feature type="region of interest" description="Disordered" evidence="8">
    <location>
        <begin position="454"/>
        <end position="478"/>
    </location>
</feature>
<dbReference type="InterPro" id="IPR011009">
    <property type="entry name" value="Kinase-like_dom_sf"/>
</dbReference>
<dbReference type="InParanoid" id="A0A1W4WB21"/>
<dbReference type="GO" id="GO:0001664">
    <property type="term" value="F:G protein-coupled receptor binding"/>
    <property type="evidence" value="ECO:0007669"/>
    <property type="project" value="TreeGrafter"/>
</dbReference>
<dbReference type="GO" id="GO:0009966">
    <property type="term" value="P:regulation of signal transduction"/>
    <property type="evidence" value="ECO:0007669"/>
    <property type="project" value="TreeGrafter"/>
</dbReference>
<accession>A0A1W4WB21</accession>
<dbReference type="FunFam" id="3.30.200.20:FF:000347">
    <property type="entry name" value="serine/threonine-protein kinase 32A isoform X2"/>
    <property type="match status" value="1"/>
</dbReference>
<dbReference type="InterPro" id="IPR000719">
    <property type="entry name" value="Prot_kinase_dom"/>
</dbReference>
<dbReference type="Gene3D" id="1.10.510.10">
    <property type="entry name" value="Transferase(Phosphotransferase) domain 1"/>
    <property type="match status" value="1"/>
</dbReference>
<evidence type="ECO:0000256" key="1">
    <source>
        <dbReference type="ARBA" id="ARBA00022527"/>
    </source>
</evidence>
<dbReference type="GeneID" id="108734236"/>
<keyword evidence="3 6" id="KW-0547">Nucleotide-binding</keyword>
<dbReference type="InterPro" id="IPR017441">
    <property type="entry name" value="Protein_kinase_ATP_BS"/>
</dbReference>
<comment type="similarity">
    <text evidence="7">Belongs to the protein kinase superfamily.</text>
</comment>
<organism evidence="10 11">
    <name type="scientific">Agrilus planipennis</name>
    <name type="common">Emerald ash borer</name>
    <name type="synonym">Agrilus marcopoli</name>
    <dbReference type="NCBI Taxonomy" id="224129"/>
    <lineage>
        <taxon>Eukaryota</taxon>
        <taxon>Metazoa</taxon>
        <taxon>Ecdysozoa</taxon>
        <taxon>Arthropoda</taxon>
        <taxon>Hexapoda</taxon>
        <taxon>Insecta</taxon>
        <taxon>Pterygota</taxon>
        <taxon>Neoptera</taxon>
        <taxon>Endopterygota</taxon>
        <taxon>Coleoptera</taxon>
        <taxon>Polyphaga</taxon>
        <taxon>Elateriformia</taxon>
        <taxon>Buprestoidea</taxon>
        <taxon>Buprestidae</taxon>
        <taxon>Agrilinae</taxon>
        <taxon>Agrilus</taxon>
    </lineage>
</organism>
<dbReference type="STRING" id="224129.A0A1W4WB21"/>
<name>A0A1W4WB21_AGRPL</name>
<dbReference type="KEGG" id="apln:108734236"/>
<dbReference type="PROSITE" id="PS00108">
    <property type="entry name" value="PROTEIN_KINASE_ST"/>
    <property type="match status" value="1"/>
</dbReference>
<protein>
    <submittedName>
        <fullName evidence="11">Serine/threonine-protein kinase 32A</fullName>
    </submittedName>
</protein>
<dbReference type="PANTHER" id="PTHR24355:SF30">
    <property type="entry name" value="SERINE_THREONINE-PROTEIN KINASE 32B ISOFORM X1"/>
    <property type="match status" value="1"/>
</dbReference>
<keyword evidence="2" id="KW-0808">Transferase</keyword>
<sequence length="498" mass="57053">MGAHQSGRGEKAFFPGEEVNFDHFNILRAIGKGSFGKVCIVQKKDTKQMFAMKYVNKNQCMERDALKNVLREVEILTSLDHPFLVNLWFSFQDEEDFFMVADLLLGGDLRYHIQQEVDFSEDAVKLMVCELGLALDYLQSKKIIHRDVKPDNILLDEEGHIHLTDFNIAAVLEEGQLATSMSGTKPYIAPEIFDCVLELCVGYSYPVDWWSLGVVAYEALRGCRPFDIHSNTSIQDVRNLFILGPEFSKNWSDDMVDLLSKLLCMRPGERISSIGELKGTKALSKFNMDDVFRRKYKPGFSPPKGHLNCDPTFELEEMIIEAKPLHKKKKRLAKQRSIREMHGQLSLDLDTDSLAEGNTCYISEFKVYNRYHELEKREKEQKELRWEKELEEAMNASDPLNKVITGTKSAEEFPGKNKLKTKEQFRKPGKSRTLTFKDSEGWKKHGEQKGLKNFSCETTPSDICPPSSVTTENKTNHTLDPKIESIDYIDRSPSPLIE</sequence>
<dbReference type="FunCoup" id="A0A1W4WB21">
    <property type="interactions" value="92"/>
</dbReference>
<dbReference type="RefSeq" id="XP_018321204.1">
    <property type="nucleotide sequence ID" value="XM_018465702.1"/>
</dbReference>
<dbReference type="FunFam" id="1.10.510.10:FF:000169">
    <property type="entry name" value="Serine/threonine-protein kinase 32A"/>
    <property type="match status" value="1"/>
</dbReference>
<dbReference type="SUPFAM" id="SSF56112">
    <property type="entry name" value="Protein kinase-like (PK-like)"/>
    <property type="match status" value="1"/>
</dbReference>
<dbReference type="GO" id="GO:0004703">
    <property type="term" value="F:G protein-coupled receptor kinase activity"/>
    <property type="evidence" value="ECO:0007669"/>
    <property type="project" value="TreeGrafter"/>
</dbReference>
<dbReference type="OrthoDB" id="354826at2759"/>
<proteinExistence type="inferred from homology"/>
<evidence type="ECO:0000256" key="5">
    <source>
        <dbReference type="ARBA" id="ARBA00022840"/>
    </source>
</evidence>
<evidence type="ECO:0000313" key="11">
    <source>
        <dbReference type="RefSeq" id="XP_018321204.1"/>
    </source>
</evidence>
<keyword evidence="5 6" id="KW-0067">ATP-binding</keyword>
<evidence type="ECO:0000256" key="6">
    <source>
        <dbReference type="PROSITE-ProRule" id="PRU10141"/>
    </source>
</evidence>
<reference evidence="11" key="1">
    <citation type="submission" date="2025-08" db="UniProtKB">
        <authorList>
            <consortium name="RefSeq"/>
        </authorList>
    </citation>
    <scope>IDENTIFICATION</scope>
    <source>
        <tissue evidence="11">Entire body</tissue>
    </source>
</reference>
<dbReference type="AlphaFoldDB" id="A0A1W4WB21"/>
<dbReference type="Proteomes" id="UP000192223">
    <property type="component" value="Unplaced"/>
</dbReference>
<evidence type="ECO:0000256" key="3">
    <source>
        <dbReference type="ARBA" id="ARBA00022741"/>
    </source>
</evidence>
<feature type="binding site" evidence="6">
    <location>
        <position position="53"/>
    </location>
    <ligand>
        <name>ATP</name>
        <dbReference type="ChEBI" id="CHEBI:30616"/>
    </ligand>
</feature>
<dbReference type="PROSITE" id="PS00107">
    <property type="entry name" value="PROTEIN_KINASE_ATP"/>
    <property type="match status" value="1"/>
</dbReference>